<evidence type="ECO:0000313" key="3">
    <source>
        <dbReference type="Proteomes" id="UP001066276"/>
    </source>
</evidence>
<proteinExistence type="predicted"/>
<dbReference type="AlphaFoldDB" id="A0AAV7M281"/>
<reference evidence="2" key="1">
    <citation type="journal article" date="2022" name="bioRxiv">
        <title>Sequencing and chromosome-scale assembly of the giantPleurodeles waltlgenome.</title>
        <authorList>
            <person name="Brown T."/>
            <person name="Elewa A."/>
            <person name="Iarovenko S."/>
            <person name="Subramanian E."/>
            <person name="Araus A.J."/>
            <person name="Petzold A."/>
            <person name="Susuki M."/>
            <person name="Suzuki K.-i.T."/>
            <person name="Hayashi T."/>
            <person name="Toyoda A."/>
            <person name="Oliveira C."/>
            <person name="Osipova E."/>
            <person name="Leigh N.D."/>
            <person name="Simon A."/>
            <person name="Yun M.H."/>
        </authorList>
    </citation>
    <scope>NUCLEOTIDE SEQUENCE</scope>
    <source>
        <strain evidence="2">20211129_DDA</strain>
        <tissue evidence="2">Liver</tissue>
    </source>
</reference>
<accession>A0AAV7M281</accession>
<dbReference type="EMBL" id="JANPWB010000014">
    <property type="protein sequence ID" value="KAJ1097328.1"/>
    <property type="molecule type" value="Genomic_DNA"/>
</dbReference>
<name>A0AAV7M281_PLEWA</name>
<evidence type="ECO:0000313" key="2">
    <source>
        <dbReference type="EMBL" id="KAJ1097328.1"/>
    </source>
</evidence>
<protein>
    <submittedName>
        <fullName evidence="2">Uncharacterized protein</fullName>
    </submittedName>
</protein>
<organism evidence="2 3">
    <name type="scientific">Pleurodeles waltl</name>
    <name type="common">Iberian ribbed newt</name>
    <dbReference type="NCBI Taxonomy" id="8319"/>
    <lineage>
        <taxon>Eukaryota</taxon>
        <taxon>Metazoa</taxon>
        <taxon>Chordata</taxon>
        <taxon>Craniata</taxon>
        <taxon>Vertebrata</taxon>
        <taxon>Euteleostomi</taxon>
        <taxon>Amphibia</taxon>
        <taxon>Batrachia</taxon>
        <taxon>Caudata</taxon>
        <taxon>Salamandroidea</taxon>
        <taxon>Salamandridae</taxon>
        <taxon>Pleurodelinae</taxon>
        <taxon>Pleurodeles</taxon>
    </lineage>
</organism>
<sequence length="134" mass="14442">MGKKQNRVMVGGDIKTIKSDDRLLSTGKGAWTNPQKMPANWTGREAGTGAESEEEGEEDANIGTREGEERERSTNAVPKELEGDEQSGDANRAGTVAQEVQQHASPGEQKVDTEEWCDADEDAPPEALLHPATP</sequence>
<feature type="compositionally biased region" description="Acidic residues" evidence="1">
    <location>
        <begin position="114"/>
        <end position="124"/>
    </location>
</feature>
<feature type="compositionally biased region" description="Acidic residues" evidence="1">
    <location>
        <begin position="51"/>
        <end position="60"/>
    </location>
</feature>
<dbReference type="Proteomes" id="UP001066276">
    <property type="component" value="Chromosome 10"/>
</dbReference>
<evidence type="ECO:0000256" key="1">
    <source>
        <dbReference type="SAM" id="MobiDB-lite"/>
    </source>
</evidence>
<comment type="caution">
    <text evidence="2">The sequence shown here is derived from an EMBL/GenBank/DDBJ whole genome shotgun (WGS) entry which is preliminary data.</text>
</comment>
<gene>
    <name evidence="2" type="ORF">NDU88_002452</name>
</gene>
<feature type="region of interest" description="Disordered" evidence="1">
    <location>
        <begin position="18"/>
        <end position="134"/>
    </location>
</feature>
<keyword evidence="3" id="KW-1185">Reference proteome</keyword>